<dbReference type="EMBL" id="JAFLRJ010000461">
    <property type="protein sequence ID" value="MBO0516845.1"/>
    <property type="molecule type" value="Genomic_DNA"/>
</dbReference>
<sequence length="159" mass="16672">GAPAAAQPYGVHPVTALFTDPRYPRDTDLDVAFARVDTPVEAATGALTLTPAAGWTHRVTVIGYPAGTNVNKHHQALRCTVPTSRLPGHHQLRMVCGGFYGGVSGGPWITSYEAATRTGTVIGNTGGYETGGRVHWISYAPVYGRAALALYARAVAAGR</sequence>
<reference evidence="1" key="1">
    <citation type="submission" date="2021-03" db="EMBL/GenBank/DDBJ databases">
        <title>Streptomyces poriferae sp. nov., a novel marine sponge-derived Actinobacteria species with anti-MRSA activity.</title>
        <authorList>
            <person name="Sandoval-Powers M."/>
            <person name="Kralova S."/>
            <person name="Nguyen G.-S."/>
            <person name="Fawwal D."/>
            <person name="Degnes K."/>
            <person name="Klinkenberg G."/>
            <person name="Sletta H."/>
            <person name="Wentzel A."/>
            <person name="Liles M.R."/>
        </authorList>
    </citation>
    <scope>NUCLEOTIDE SEQUENCE</scope>
    <source>
        <strain evidence="1">DSM 41794</strain>
    </source>
</reference>
<dbReference type="SUPFAM" id="SSF50494">
    <property type="entry name" value="Trypsin-like serine proteases"/>
    <property type="match status" value="1"/>
</dbReference>
<dbReference type="InterPro" id="IPR009003">
    <property type="entry name" value="Peptidase_S1_PA"/>
</dbReference>
<dbReference type="AlphaFoldDB" id="A0A939JLX7"/>
<protein>
    <submittedName>
        <fullName evidence="1">Uncharacterized protein</fullName>
    </submittedName>
</protein>
<keyword evidence="2" id="KW-1185">Reference proteome</keyword>
<dbReference type="InterPro" id="IPR043504">
    <property type="entry name" value="Peptidase_S1_PA_chymotrypsin"/>
</dbReference>
<organism evidence="1 2">
    <name type="scientific">Streptomyces beijiangensis</name>
    <dbReference type="NCBI Taxonomy" id="163361"/>
    <lineage>
        <taxon>Bacteria</taxon>
        <taxon>Bacillati</taxon>
        <taxon>Actinomycetota</taxon>
        <taxon>Actinomycetes</taxon>
        <taxon>Kitasatosporales</taxon>
        <taxon>Streptomycetaceae</taxon>
        <taxon>Streptomyces</taxon>
    </lineage>
</organism>
<comment type="caution">
    <text evidence="1">The sequence shown here is derived from an EMBL/GenBank/DDBJ whole genome shotgun (WGS) entry which is preliminary data.</text>
</comment>
<proteinExistence type="predicted"/>
<dbReference type="Gene3D" id="2.40.10.10">
    <property type="entry name" value="Trypsin-like serine proteases"/>
    <property type="match status" value="1"/>
</dbReference>
<accession>A0A939JLX7</accession>
<name>A0A939JLX7_9ACTN</name>
<dbReference type="Proteomes" id="UP000664167">
    <property type="component" value="Unassembled WGS sequence"/>
</dbReference>
<evidence type="ECO:0000313" key="2">
    <source>
        <dbReference type="Proteomes" id="UP000664167"/>
    </source>
</evidence>
<gene>
    <name evidence="1" type="ORF">J0695_34520</name>
</gene>
<evidence type="ECO:0000313" key="1">
    <source>
        <dbReference type="EMBL" id="MBO0516845.1"/>
    </source>
</evidence>
<feature type="non-terminal residue" evidence="1">
    <location>
        <position position="1"/>
    </location>
</feature>